<dbReference type="Pfam" id="PF00512">
    <property type="entry name" value="HisKA"/>
    <property type="match status" value="1"/>
</dbReference>
<comment type="caution">
    <text evidence="10">The sequence shown here is derived from an EMBL/GenBank/DDBJ whole genome shotgun (WGS) entry which is preliminary data.</text>
</comment>
<dbReference type="Gene3D" id="1.10.287.130">
    <property type="match status" value="1"/>
</dbReference>
<dbReference type="InterPro" id="IPR050428">
    <property type="entry name" value="TCS_sensor_his_kinase"/>
</dbReference>
<dbReference type="Proteomes" id="UP000679126">
    <property type="component" value="Unassembled WGS sequence"/>
</dbReference>
<dbReference type="SUPFAM" id="SSF55874">
    <property type="entry name" value="ATPase domain of HSP90 chaperone/DNA topoisomerase II/histidine kinase"/>
    <property type="match status" value="1"/>
</dbReference>
<protein>
    <recommendedName>
        <fullName evidence="2">histidine kinase</fullName>
        <ecNumber evidence="2">2.7.13.3</ecNumber>
    </recommendedName>
</protein>
<dbReference type="PANTHER" id="PTHR45436:SF5">
    <property type="entry name" value="SENSOR HISTIDINE KINASE TRCS"/>
    <property type="match status" value="1"/>
</dbReference>
<evidence type="ECO:0000256" key="7">
    <source>
        <dbReference type="ARBA" id="ARBA00022989"/>
    </source>
</evidence>
<feature type="domain" description="Histidine kinase" evidence="9">
    <location>
        <begin position="147"/>
        <end position="349"/>
    </location>
</feature>
<evidence type="ECO:0000256" key="3">
    <source>
        <dbReference type="ARBA" id="ARBA00022553"/>
    </source>
</evidence>
<evidence type="ECO:0000256" key="6">
    <source>
        <dbReference type="ARBA" id="ARBA00022777"/>
    </source>
</evidence>
<dbReference type="SMART" id="SM00388">
    <property type="entry name" value="HisKA"/>
    <property type="match status" value="1"/>
</dbReference>
<gene>
    <name evidence="10" type="ORF">J7I43_03675</name>
</gene>
<dbReference type="InterPro" id="IPR003661">
    <property type="entry name" value="HisK_dim/P_dom"/>
</dbReference>
<dbReference type="InterPro" id="IPR003594">
    <property type="entry name" value="HATPase_dom"/>
</dbReference>
<organism evidence="10 11">
    <name type="scientific">Chitinophaga chungangae</name>
    <dbReference type="NCBI Taxonomy" id="2821488"/>
    <lineage>
        <taxon>Bacteria</taxon>
        <taxon>Pseudomonadati</taxon>
        <taxon>Bacteroidota</taxon>
        <taxon>Chitinophagia</taxon>
        <taxon>Chitinophagales</taxon>
        <taxon>Chitinophagaceae</taxon>
        <taxon>Chitinophaga</taxon>
    </lineage>
</organism>
<keyword evidence="6 10" id="KW-0418">Kinase</keyword>
<feature type="transmembrane region" description="Helical" evidence="8">
    <location>
        <begin position="55"/>
        <end position="80"/>
    </location>
</feature>
<feature type="transmembrane region" description="Helical" evidence="8">
    <location>
        <begin position="12"/>
        <end position="35"/>
    </location>
</feature>
<sequence length="349" mass="39465">MNKLLDRSLKKLLIYAGIVLAFSIPVYYITISLLLRYEFDEHNIIPSAEDGREDRYLIILAVTVLTVLFFALMLAGFILLNRRISNRLWQPFYRSLEQIKKFDLGRQEKIMFGETDIEEFSELNHGLDRLIDGSIAAYAQQKEFADNASHELQTPLAIVQSKLDLLLQNKSLTTEQYNIIEDANRALARVTRINKNLLLLTKIENSQFMDRERIDLSALLDNNASLFATLAEGRGLSLETNIRHGVEVEGNRILVEILLNNLVTNAIRYSPEGGKIVLSLAPDSLTVRNPGEVGLKEEQLFRRFSTASSQSPGTGLGLALVKQICGRYGWQVVYRFGNAAHIFSIRFSA</sequence>
<dbReference type="GO" id="GO:0016301">
    <property type="term" value="F:kinase activity"/>
    <property type="evidence" value="ECO:0007669"/>
    <property type="project" value="UniProtKB-KW"/>
</dbReference>
<dbReference type="InterPro" id="IPR036097">
    <property type="entry name" value="HisK_dim/P_sf"/>
</dbReference>
<evidence type="ECO:0000313" key="11">
    <source>
        <dbReference type="Proteomes" id="UP000679126"/>
    </source>
</evidence>
<evidence type="ECO:0000313" key="10">
    <source>
        <dbReference type="EMBL" id="MBO9151292.1"/>
    </source>
</evidence>
<accession>A0ABS3Y9D4</accession>
<dbReference type="CDD" id="cd00082">
    <property type="entry name" value="HisKA"/>
    <property type="match status" value="1"/>
</dbReference>
<evidence type="ECO:0000256" key="2">
    <source>
        <dbReference type="ARBA" id="ARBA00012438"/>
    </source>
</evidence>
<dbReference type="InterPro" id="IPR036890">
    <property type="entry name" value="HATPase_C_sf"/>
</dbReference>
<dbReference type="PANTHER" id="PTHR45436">
    <property type="entry name" value="SENSOR HISTIDINE KINASE YKOH"/>
    <property type="match status" value="1"/>
</dbReference>
<reference evidence="11" key="1">
    <citation type="submission" date="2021-03" db="EMBL/GenBank/DDBJ databases">
        <title>Assistant Professor.</title>
        <authorList>
            <person name="Huq M.A."/>
        </authorList>
    </citation>
    <scope>NUCLEOTIDE SEQUENCE [LARGE SCALE GENOMIC DNA]</scope>
    <source>
        <strain evidence="11">MAH-28</strain>
    </source>
</reference>
<proteinExistence type="predicted"/>
<keyword evidence="5 8" id="KW-0812">Transmembrane</keyword>
<dbReference type="RefSeq" id="WP_209143356.1">
    <property type="nucleotide sequence ID" value="NZ_JAGHKP010000001.1"/>
</dbReference>
<dbReference type="EMBL" id="JAGHKP010000001">
    <property type="protein sequence ID" value="MBO9151292.1"/>
    <property type="molecule type" value="Genomic_DNA"/>
</dbReference>
<comment type="catalytic activity">
    <reaction evidence="1">
        <text>ATP + protein L-histidine = ADP + protein N-phospho-L-histidine.</text>
        <dbReference type="EC" id="2.7.13.3"/>
    </reaction>
</comment>
<dbReference type="InterPro" id="IPR005467">
    <property type="entry name" value="His_kinase_dom"/>
</dbReference>
<keyword evidence="11" id="KW-1185">Reference proteome</keyword>
<evidence type="ECO:0000256" key="8">
    <source>
        <dbReference type="SAM" id="Phobius"/>
    </source>
</evidence>
<dbReference type="EC" id="2.7.13.3" evidence="2"/>
<keyword evidence="8" id="KW-0472">Membrane</keyword>
<dbReference type="SUPFAM" id="SSF47384">
    <property type="entry name" value="Homodimeric domain of signal transducing histidine kinase"/>
    <property type="match status" value="1"/>
</dbReference>
<evidence type="ECO:0000256" key="1">
    <source>
        <dbReference type="ARBA" id="ARBA00000085"/>
    </source>
</evidence>
<name>A0ABS3Y9D4_9BACT</name>
<dbReference type="PROSITE" id="PS50109">
    <property type="entry name" value="HIS_KIN"/>
    <property type="match status" value="1"/>
</dbReference>
<evidence type="ECO:0000256" key="5">
    <source>
        <dbReference type="ARBA" id="ARBA00022692"/>
    </source>
</evidence>
<evidence type="ECO:0000256" key="4">
    <source>
        <dbReference type="ARBA" id="ARBA00022679"/>
    </source>
</evidence>
<keyword evidence="3" id="KW-0597">Phosphoprotein</keyword>
<keyword evidence="7 8" id="KW-1133">Transmembrane helix</keyword>
<keyword evidence="4" id="KW-0808">Transferase</keyword>
<dbReference type="Pfam" id="PF02518">
    <property type="entry name" value="HATPase_c"/>
    <property type="match status" value="1"/>
</dbReference>
<dbReference type="Gene3D" id="3.30.565.10">
    <property type="entry name" value="Histidine kinase-like ATPase, C-terminal domain"/>
    <property type="match status" value="1"/>
</dbReference>
<evidence type="ECO:0000259" key="9">
    <source>
        <dbReference type="PROSITE" id="PS50109"/>
    </source>
</evidence>
<dbReference type="SMART" id="SM00387">
    <property type="entry name" value="HATPase_c"/>
    <property type="match status" value="1"/>
</dbReference>